<evidence type="ECO:0000313" key="7">
    <source>
        <dbReference type="Proteomes" id="UP000722485"/>
    </source>
</evidence>
<gene>
    <name evidence="6" type="ORF">G7Z17_g7461</name>
</gene>
<protein>
    <recommendedName>
        <fullName evidence="3">Oxidoreductase NAD-binding domain-containing protein 1</fullName>
    </recommendedName>
</protein>
<feature type="region of interest" description="Disordered" evidence="4">
    <location>
        <begin position="1"/>
        <end position="20"/>
    </location>
</feature>
<comment type="caution">
    <text evidence="6">The sequence shown here is derived from an EMBL/GenBank/DDBJ whole genome shotgun (WGS) entry which is preliminary data.</text>
</comment>
<dbReference type="Pfam" id="PF00175">
    <property type="entry name" value="NAD_binding_1"/>
    <property type="match status" value="1"/>
</dbReference>
<dbReference type="SUPFAM" id="SSF63380">
    <property type="entry name" value="Riboflavin synthase domain-like"/>
    <property type="match status" value="1"/>
</dbReference>
<dbReference type="Gene3D" id="3.40.50.80">
    <property type="entry name" value="Nucleotide-binding domain of ferredoxin-NADP reductase (FNR) module"/>
    <property type="match status" value="1"/>
</dbReference>
<evidence type="ECO:0000256" key="2">
    <source>
        <dbReference type="ARBA" id="ARBA00023027"/>
    </source>
</evidence>
<dbReference type="InterPro" id="IPR017927">
    <property type="entry name" value="FAD-bd_FR_type"/>
</dbReference>
<dbReference type="EMBL" id="JAANBB010000166">
    <property type="protein sequence ID" value="KAF7547829.1"/>
    <property type="molecule type" value="Genomic_DNA"/>
</dbReference>
<dbReference type="InterPro" id="IPR017938">
    <property type="entry name" value="Riboflavin_synthase-like_b-brl"/>
</dbReference>
<dbReference type="GO" id="GO:0016491">
    <property type="term" value="F:oxidoreductase activity"/>
    <property type="evidence" value="ECO:0007669"/>
    <property type="project" value="UniProtKB-KW"/>
</dbReference>
<dbReference type="PROSITE" id="PS51384">
    <property type="entry name" value="FAD_FR"/>
    <property type="match status" value="1"/>
</dbReference>
<dbReference type="InterPro" id="IPR052128">
    <property type="entry name" value="Oxidoreductase_NAD-binding"/>
</dbReference>
<feature type="domain" description="FAD-binding FR-type" evidence="5">
    <location>
        <begin position="19"/>
        <end position="132"/>
    </location>
</feature>
<evidence type="ECO:0000256" key="3">
    <source>
        <dbReference type="ARBA" id="ARBA00040516"/>
    </source>
</evidence>
<dbReference type="GO" id="GO:0005739">
    <property type="term" value="C:mitochondrion"/>
    <property type="evidence" value="ECO:0007669"/>
    <property type="project" value="TreeGrafter"/>
</dbReference>
<accession>A0A9P5H2Z2</accession>
<dbReference type="Gene3D" id="2.40.30.10">
    <property type="entry name" value="Translation factors"/>
    <property type="match status" value="1"/>
</dbReference>
<organism evidence="6 7">
    <name type="scientific">Cylindrodendrum hubeiense</name>
    <dbReference type="NCBI Taxonomy" id="595255"/>
    <lineage>
        <taxon>Eukaryota</taxon>
        <taxon>Fungi</taxon>
        <taxon>Dikarya</taxon>
        <taxon>Ascomycota</taxon>
        <taxon>Pezizomycotina</taxon>
        <taxon>Sordariomycetes</taxon>
        <taxon>Hypocreomycetidae</taxon>
        <taxon>Hypocreales</taxon>
        <taxon>Nectriaceae</taxon>
        <taxon>Cylindrodendrum</taxon>
    </lineage>
</organism>
<dbReference type="PANTHER" id="PTHR46505">
    <property type="entry name" value="OXIDOREDUCTASE NAD-BINDING DOMAIN-CONTAINING PROTEIN 1"/>
    <property type="match status" value="1"/>
</dbReference>
<dbReference type="CDD" id="cd00322">
    <property type="entry name" value="FNR_like"/>
    <property type="match status" value="1"/>
</dbReference>
<feature type="compositionally biased region" description="Basic and acidic residues" evidence="4">
    <location>
        <begin position="7"/>
        <end position="20"/>
    </location>
</feature>
<keyword evidence="7" id="KW-1185">Reference proteome</keyword>
<dbReference type="InterPro" id="IPR001433">
    <property type="entry name" value="OxRdtase_FAD/NAD-bd"/>
</dbReference>
<name>A0A9P5H2Z2_9HYPO</name>
<evidence type="ECO:0000256" key="4">
    <source>
        <dbReference type="SAM" id="MobiDB-lite"/>
    </source>
</evidence>
<reference evidence="6" key="1">
    <citation type="submission" date="2020-03" db="EMBL/GenBank/DDBJ databases">
        <title>Draft Genome Sequence of Cylindrodendrum hubeiense.</title>
        <authorList>
            <person name="Buettner E."/>
            <person name="Kellner H."/>
        </authorList>
    </citation>
    <scope>NUCLEOTIDE SEQUENCE</scope>
    <source>
        <strain evidence="6">IHI 201604</strain>
    </source>
</reference>
<dbReference type="Proteomes" id="UP000722485">
    <property type="component" value="Unassembled WGS sequence"/>
</dbReference>
<evidence type="ECO:0000256" key="1">
    <source>
        <dbReference type="ARBA" id="ARBA00023002"/>
    </source>
</evidence>
<dbReference type="PANTHER" id="PTHR46505:SF1">
    <property type="entry name" value="OXIDOREDUCTASE NAD-BINDING DOMAIN-CONTAINING PROTEIN 1"/>
    <property type="match status" value="1"/>
</dbReference>
<keyword evidence="2" id="KW-0520">NAD</keyword>
<dbReference type="SUPFAM" id="SSF52343">
    <property type="entry name" value="Ferredoxin reductase-like, C-terminal NADP-linked domain"/>
    <property type="match status" value="1"/>
</dbReference>
<evidence type="ECO:0000313" key="6">
    <source>
        <dbReference type="EMBL" id="KAF7547829.1"/>
    </source>
</evidence>
<sequence length="285" mass="31058">MGAVRTGHLERTAQEPRDEGLHTVTLSRVDQVNERVRLFRLSLQSPVSFSPGQWLDTYVPGLAKPGGFTLTSPPSTAATTESPYFELAIQESPENPPAAWLWRPAQEILGSNLSVRVGGSFVFPPAGRAPAEIRRAVFVAGGVGINPLMSMMSYIAEGGLNCDVQFLYAAKIPARGVAEVLFVRRIARLFGERKLKGRFRIFATDTSPETDLLHGLGNEFNKAGLEIQARRFGHEDLKAAVGAEKDSCVVYVCGPPTMTDEMVDILTSAEGVGLEPGQVMTEKWW</sequence>
<dbReference type="OrthoDB" id="436496at2759"/>
<proteinExistence type="predicted"/>
<dbReference type="InterPro" id="IPR039261">
    <property type="entry name" value="FNR_nucleotide-bd"/>
</dbReference>
<dbReference type="AlphaFoldDB" id="A0A9P5H2Z2"/>
<keyword evidence="1" id="KW-0560">Oxidoreductase</keyword>
<evidence type="ECO:0000259" key="5">
    <source>
        <dbReference type="PROSITE" id="PS51384"/>
    </source>
</evidence>